<dbReference type="InterPro" id="IPR000182">
    <property type="entry name" value="GNAT_dom"/>
</dbReference>
<evidence type="ECO:0000259" key="1">
    <source>
        <dbReference type="PROSITE" id="PS51186"/>
    </source>
</evidence>
<reference evidence="2 3" key="1">
    <citation type="submission" date="2020-02" db="EMBL/GenBank/DDBJ databases">
        <authorList>
            <person name="Zheng R.K."/>
            <person name="Sun C.M."/>
        </authorList>
    </citation>
    <scope>NUCLEOTIDE SEQUENCE [LARGE SCALE GENOMIC DNA]</scope>
    <source>
        <strain evidence="3">zrk13</strain>
    </source>
</reference>
<proteinExistence type="predicted"/>
<dbReference type="Gene3D" id="3.40.630.30">
    <property type="match status" value="1"/>
</dbReference>
<gene>
    <name evidence="2" type="ORF">G4Z02_07160</name>
</gene>
<dbReference type="PANTHER" id="PTHR43617:SF22">
    <property type="entry name" value="L-AMINO ACID N-ACETYLTRANSFERASE AAAT"/>
    <property type="match status" value="1"/>
</dbReference>
<dbReference type="RefSeq" id="WP_258877327.1">
    <property type="nucleotide sequence ID" value="NZ_CP048914.1"/>
</dbReference>
<name>A0A7L7KS32_9MOLU</name>
<dbReference type="KEGG" id="xcl:G4Z02_07160"/>
<accession>A0A7L7KS32</accession>
<keyword evidence="2" id="KW-0808">Transferase</keyword>
<dbReference type="Proteomes" id="UP000514720">
    <property type="component" value="Chromosome"/>
</dbReference>
<sequence length="179" mass="20364">MKTVLKNGTEIVIRQAEPEDAKAIVETMALIISQTKNLGREPDEWNKTVEEETAILNRFKDSVDDYMAVADDDGHIVAVASFHGRPLKRLRHRVNLGISILKAYHHQGLGTALMKHLLQQAKRMGKHTVELEVRADNVHAIELYKKVGFVIEGVKKQGFYVDGDYIDELMMAYYMEDNL</sequence>
<dbReference type="InterPro" id="IPR050276">
    <property type="entry name" value="MshD_Acetyltransferase"/>
</dbReference>
<dbReference type="GO" id="GO:0016747">
    <property type="term" value="F:acyltransferase activity, transferring groups other than amino-acyl groups"/>
    <property type="evidence" value="ECO:0007669"/>
    <property type="project" value="InterPro"/>
</dbReference>
<dbReference type="EMBL" id="CP048914">
    <property type="protein sequence ID" value="QMS85527.1"/>
    <property type="molecule type" value="Genomic_DNA"/>
</dbReference>
<dbReference type="SUPFAM" id="SSF55729">
    <property type="entry name" value="Acyl-CoA N-acyltransferases (Nat)"/>
    <property type="match status" value="1"/>
</dbReference>
<dbReference type="Pfam" id="PF00583">
    <property type="entry name" value="Acetyltransf_1"/>
    <property type="match status" value="1"/>
</dbReference>
<dbReference type="AlphaFoldDB" id="A0A7L7KS32"/>
<dbReference type="PANTHER" id="PTHR43617">
    <property type="entry name" value="L-AMINO ACID N-ACETYLTRANSFERASE"/>
    <property type="match status" value="1"/>
</dbReference>
<feature type="domain" description="N-acetyltransferase" evidence="1">
    <location>
        <begin position="11"/>
        <end position="179"/>
    </location>
</feature>
<organism evidence="2 3">
    <name type="scientific">Candidatus Xianfuyuplasma coldseepsis</name>
    <dbReference type="NCBI Taxonomy" id="2782163"/>
    <lineage>
        <taxon>Bacteria</taxon>
        <taxon>Bacillati</taxon>
        <taxon>Mycoplasmatota</taxon>
        <taxon>Mollicutes</taxon>
        <taxon>Candidatus Izemoplasmatales</taxon>
        <taxon>Candidatus Izemoplasmataceae</taxon>
        <taxon>Candidatus Xianfuyuplasma</taxon>
    </lineage>
</organism>
<dbReference type="PROSITE" id="PS51186">
    <property type="entry name" value="GNAT"/>
    <property type="match status" value="1"/>
</dbReference>
<evidence type="ECO:0000313" key="2">
    <source>
        <dbReference type="EMBL" id="QMS85527.1"/>
    </source>
</evidence>
<protein>
    <submittedName>
        <fullName evidence="2">GNAT family N-acetyltransferase</fullName>
    </submittedName>
</protein>
<dbReference type="InterPro" id="IPR016181">
    <property type="entry name" value="Acyl_CoA_acyltransferase"/>
</dbReference>
<dbReference type="CDD" id="cd04301">
    <property type="entry name" value="NAT_SF"/>
    <property type="match status" value="1"/>
</dbReference>
<evidence type="ECO:0000313" key="3">
    <source>
        <dbReference type="Proteomes" id="UP000514720"/>
    </source>
</evidence>
<keyword evidence="3" id="KW-1185">Reference proteome</keyword>